<reference evidence="9 10" key="1">
    <citation type="submission" date="2016-10" db="EMBL/GenBank/DDBJ databases">
        <authorList>
            <person name="de Groot N.N."/>
        </authorList>
    </citation>
    <scope>NUCLEOTIDE SEQUENCE [LARGE SCALE GENOMIC DNA]</scope>
    <source>
        <strain evidence="9 10">DSM 44778</strain>
    </source>
</reference>
<feature type="active site" description="Nucleophile" evidence="4 5">
    <location>
        <position position="52"/>
    </location>
</feature>
<name>A0A1I3QY23_9BACL</name>
<evidence type="ECO:0000259" key="8">
    <source>
        <dbReference type="Pfam" id="PF01416"/>
    </source>
</evidence>
<dbReference type="InterPro" id="IPR020095">
    <property type="entry name" value="PsdUridine_synth_TruA_C"/>
</dbReference>
<dbReference type="CDD" id="cd02570">
    <property type="entry name" value="PseudoU_synth_EcTruA"/>
    <property type="match status" value="1"/>
</dbReference>
<comment type="catalytic activity">
    <reaction evidence="4 7">
        <text>uridine(38/39/40) in tRNA = pseudouridine(38/39/40) in tRNA</text>
        <dbReference type="Rhea" id="RHEA:22376"/>
        <dbReference type="Rhea" id="RHEA-COMP:10085"/>
        <dbReference type="Rhea" id="RHEA-COMP:10087"/>
        <dbReference type="ChEBI" id="CHEBI:65314"/>
        <dbReference type="ChEBI" id="CHEBI:65315"/>
        <dbReference type="EC" id="5.4.99.12"/>
    </reaction>
</comment>
<dbReference type="HAMAP" id="MF_00171">
    <property type="entry name" value="TruA"/>
    <property type="match status" value="1"/>
</dbReference>
<dbReference type="PANTHER" id="PTHR11142:SF0">
    <property type="entry name" value="TRNA PSEUDOURIDINE SYNTHASE-LIKE 1"/>
    <property type="match status" value="1"/>
</dbReference>
<gene>
    <name evidence="4" type="primary">truA</name>
    <name evidence="9" type="ORF">SAMN05421852_108160</name>
</gene>
<dbReference type="Gene3D" id="3.30.70.580">
    <property type="entry name" value="Pseudouridine synthase I, catalytic domain, N-terminal subdomain"/>
    <property type="match status" value="1"/>
</dbReference>
<organism evidence="9 10">
    <name type="scientific">Thermoflavimicrobium dichotomicum</name>
    <dbReference type="NCBI Taxonomy" id="46223"/>
    <lineage>
        <taxon>Bacteria</taxon>
        <taxon>Bacillati</taxon>
        <taxon>Bacillota</taxon>
        <taxon>Bacilli</taxon>
        <taxon>Bacillales</taxon>
        <taxon>Thermoactinomycetaceae</taxon>
        <taxon>Thermoflavimicrobium</taxon>
    </lineage>
</organism>
<dbReference type="OrthoDB" id="9811823at2"/>
<comment type="subunit">
    <text evidence="4">Homodimer.</text>
</comment>
<keyword evidence="3 4" id="KW-0413">Isomerase</keyword>
<dbReference type="RefSeq" id="WP_093230015.1">
    <property type="nucleotide sequence ID" value="NZ_FORR01000008.1"/>
</dbReference>
<dbReference type="GO" id="GO:0160147">
    <property type="term" value="F:tRNA pseudouridine(38-40) synthase activity"/>
    <property type="evidence" value="ECO:0007669"/>
    <property type="project" value="UniProtKB-EC"/>
</dbReference>
<dbReference type="EMBL" id="FORR01000008">
    <property type="protein sequence ID" value="SFJ38805.1"/>
    <property type="molecule type" value="Genomic_DNA"/>
</dbReference>
<dbReference type="PIRSF" id="PIRSF001430">
    <property type="entry name" value="tRNA_psdUrid_synth"/>
    <property type="match status" value="1"/>
</dbReference>
<dbReference type="GO" id="GO:0031119">
    <property type="term" value="P:tRNA pseudouridine synthesis"/>
    <property type="evidence" value="ECO:0007669"/>
    <property type="project" value="UniProtKB-UniRule"/>
</dbReference>
<evidence type="ECO:0000313" key="10">
    <source>
        <dbReference type="Proteomes" id="UP000199545"/>
    </source>
</evidence>
<evidence type="ECO:0000256" key="6">
    <source>
        <dbReference type="PIRSR" id="PIRSR001430-2"/>
    </source>
</evidence>
<evidence type="ECO:0000313" key="9">
    <source>
        <dbReference type="EMBL" id="SFJ38805.1"/>
    </source>
</evidence>
<keyword evidence="2 4" id="KW-0819">tRNA processing</keyword>
<protein>
    <recommendedName>
        <fullName evidence="4">tRNA pseudouridine synthase A</fullName>
        <ecNumber evidence="4">5.4.99.12</ecNumber>
    </recommendedName>
    <alternativeName>
        <fullName evidence="4">tRNA pseudouridine(38-40) synthase</fullName>
    </alternativeName>
    <alternativeName>
        <fullName evidence="4">tRNA pseudouridylate synthase I</fullName>
    </alternativeName>
    <alternativeName>
        <fullName evidence="4">tRNA-uridine isomerase I</fullName>
    </alternativeName>
</protein>
<dbReference type="Proteomes" id="UP000199545">
    <property type="component" value="Unassembled WGS sequence"/>
</dbReference>
<feature type="binding site" evidence="4 6">
    <location>
        <position position="110"/>
    </location>
    <ligand>
        <name>substrate</name>
    </ligand>
</feature>
<dbReference type="Gene3D" id="3.30.70.660">
    <property type="entry name" value="Pseudouridine synthase I, catalytic domain, C-terminal subdomain"/>
    <property type="match status" value="1"/>
</dbReference>
<evidence type="ECO:0000256" key="3">
    <source>
        <dbReference type="ARBA" id="ARBA00023235"/>
    </source>
</evidence>
<dbReference type="PANTHER" id="PTHR11142">
    <property type="entry name" value="PSEUDOURIDYLATE SYNTHASE"/>
    <property type="match status" value="1"/>
</dbReference>
<accession>A0A1I3QY23</accession>
<evidence type="ECO:0000256" key="4">
    <source>
        <dbReference type="HAMAP-Rule" id="MF_00171"/>
    </source>
</evidence>
<dbReference type="InterPro" id="IPR020103">
    <property type="entry name" value="PsdUridine_synth_cat_dom_sf"/>
</dbReference>
<dbReference type="InterPro" id="IPR020094">
    <property type="entry name" value="TruA/RsuA/RluB/E/F_N"/>
</dbReference>
<dbReference type="AlphaFoldDB" id="A0A1I3QY23"/>
<dbReference type="Pfam" id="PF01416">
    <property type="entry name" value="PseudoU_synth_1"/>
    <property type="match status" value="2"/>
</dbReference>
<comment type="function">
    <text evidence="4">Formation of pseudouridine at positions 38, 39 and 40 in the anticodon stem and loop of transfer RNAs.</text>
</comment>
<keyword evidence="10" id="KW-1185">Reference proteome</keyword>
<dbReference type="SUPFAM" id="SSF55120">
    <property type="entry name" value="Pseudouridine synthase"/>
    <property type="match status" value="1"/>
</dbReference>
<proteinExistence type="inferred from homology"/>
<evidence type="ECO:0000256" key="7">
    <source>
        <dbReference type="RuleBase" id="RU003792"/>
    </source>
</evidence>
<dbReference type="NCBIfam" id="TIGR00071">
    <property type="entry name" value="hisT_truA"/>
    <property type="match status" value="1"/>
</dbReference>
<dbReference type="EC" id="5.4.99.12" evidence="4"/>
<feature type="domain" description="Pseudouridine synthase I TruA alpha/beta" evidence="8">
    <location>
        <begin position="145"/>
        <end position="244"/>
    </location>
</feature>
<evidence type="ECO:0000256" key="1">
    <source>
        <dbReference type="ARBA" id="ARBA00009375"/>
    </source>
</evidence>
<dbReference type="InterPro" id="IPR020097">
    <property type="entry name" value="PsdUridine_synth_TruA_a/b_dom"/>
</dbReference>
<comment type="caution">
    <text evidence="4">Lacks conserved residue(s) required for the propagation of feature annotation.</text>
</comment>
<sequence>MKKIKLVVAYDGTDFSGFQRQPGKRTIQGTLEETLSKITGEEIEIYGSGRTDAGVHALGQVCHFTTKSPIPITKYPYILRRALPRDIICISSEEVPMDFHARKSAYWKTYRYYIETTPVPDLFTRRFRTHLPFPLDVDAMQKAGKLLVGTHDFTSFCSTKTVVEDRVRTIYRCQVCQEANGVYIEVTGNGFLYNMVRIIAGTLYEVGRHERNVQEIPQILAAKDRTLAGPTFPPEGLILFEVGYTPWKESASNYLSM</sequence>
<dbReference type="FunFam" id="3.30.70.580:FF:000001">
    <property type="entry name" value="tRNA pseudouridine synthase A"/>
    <property type="match status" value="1"/>
</dbReference>
<comment type="similarity">
    <text evidence="1 4 7">Belongs to the tRNA pseudouridine synthase TruA family.</text>
</comment>
<dbReference type="InterPro" id="IPR001406">
    <property type="entry name" value="PsdUridine_synth_TruA"/>
</dbReference>
<dbReference type="STRING" id="46223.SAMN05421852_108160"/>
<dbReference type="GO" id="GO:0003723">
    <property type="term" value="F:RNA binding"/>
    <property type="evidence" value="ECO:0007669"/>
    <property type="project" value="InterPro"/>
</dbReference>
<feature type="domain" description="Pseudouridine synthase I TruA alpha/beta" evidence="8">
    <location>
        <begin position="7"/>
        <end position="102"/>
    </location>
</feature>
<evidence type="ECO:0000256" key="2">
    <source>
        <dbReference type="ARBA" id="ARBA00022694"/>
    </source>
</evidence>
<evidence type="ECO:0000256" key="5">
    <source>
        <dbReference type="PIRSR" id="PIRSR001430-1"/>
    </source>
</evidence>